<comment type="caution">
    <text evidence="1">The sequence shown here is derived from an EMBL/GenBank/DDBJ whole genome shotgun (WGS) entry which is preliminary data.</text>
</comment>
<dbReference type="OrthoDB" id="9791270at2"/>
<organism evidence="1 2">
    <name type="scientific">Actinocorallia herbida</name>
    <dbReference type="NCBI Taxonomy" id="58109"/>
    <lineage>
        <taxon>Bacteria</taxon>
        <taxon>Bacillati</taxon>
        <taxon>Actinomycetota</taxon>
        <taxon>Actinomycetes</taxon>
        <taxon>Streptosporangiales</taxon>
        <taxon>Thermomonosporaceae</taxon>
        <taxon>Actinocorallia</taxon>
    </lineage>
</organism>
<dbReference type="RefSeq" id="WP_123667054.1">
    <property type="nucleotide sequence ID" value="NZ_RJKE01000001.1"/>
</dbReference>
<dbReference type="InterPro" id="IPR016084">
    <property type="entry name" value="Haem_Oase-like_multi-hlx"/>
</dbReference>
<dbReference type="Proteomes" id="UP000272400">
    <property type="component" value="Unassembled WGS sequence"/>
</dbReference>
<dbReference type="InterPro" id="IPR024423">
    <property type="entry name" value="DUF3050"/>
</dbReference>
<proteinExistence type="predicted"/>
<name>A0A3N1D2V3_9ACTN</name>
<protein>
    <submittedName>
        <fullName evidence="1">DUF3050 family protein</fullName>
    </submittedName>
</protein>
<evidence type="ECO:0000313" key="2">
    <source>
        <dbReference type="Proteomes" id="UP000272400"/>
    </source>
</evidence>
<dbReference type="EMBL" id="RJKE01000001">
    <property type="protein sequence ID" value="ROO87820.1"/>
    <property type="molecule type" value="Genomic_DNA"/>
</dbReference>
<dbReference type="AlphaFoldDB" id="A0A3N1D2V3"/>
<dbReference type="SUPFAM" id="SSF48613">
    <property type="entry name" value="Heme oxygenase-like"/>
    <property type="match status" value="1"/>
</dbReference>
<evidence type="ECO:0000313" key="1">
    <source>
        <dbReference type="EMBL" id="ROO87820.1"/>
    </source>
</evidence>
<gene>
    <name evidence="1" type="ORF">EDD29_5463</name>
</gene>
<sequence>MTAPSRYSWAEDPPRITELRGLVEAERKAVTGHPVYLMVDDHAAVATFMAHHVFAVWDFMSLLKSLQRELTCVDVPWTPRAAGVSTRLVNEIVLVEESDALAGGYTSHFELYLAAMERSGADTKPILDLLQLLRTGNNVPDALAIASVPTPSAEFTLATFQVIDNAPLHCKAAAFAFGREDLIPEMFSRVAAIDDPDGRLELFRDYLSRHIEVDAGEHTPMAMRMVADLCGEDSVKWRECASVVAGSLRARERFWDGVAAALQRSSVND</sequence>
<keyword evidence="2" id="KW-1185">Reference proteome</keyword>
<reference evidence="1 2" key="1">
    <citation type="submission" date="2018-11" db="EMBL/GenBank/DDBJ databases">
        <title>Sequencing the genomes of 1000 actinobacteria strains.</title>
        <authorList>
            <person name="Klenk H.-P."/>
        </authorList>
    </citation>
    <scope>NUCLEOTIDE SEQUENCE [LARGE SCALE GENOMIC DNA]</scope>
    <source>
        <strain evidence="1 2">DSM 44254</strain>
    </source>
</reference>
<accession>A0A3N1D2V3</accession>
<dbReference type="Pfam" id="PF11251">
    <property type="entry name" value="DUF3050"/>
    <property type="match status" value="1"/>
</dbReference>
<dbReference type="Gene3D" id="1.20.910.10">
    <property type="entry name" value="Heme oxygenase-like"/>
    <property type="match status" value="1"/>
</dbReference>